<evidence type="ECO:0000313" key="5">
    <source>
        <dbReference type="Proteomes" id="UP000006512"/>
    </source>
</evidence>
<dbReference type="PANTHER" id="PTHR34215:SF1">
    <property type="entry name" value="YLXR DOMAIN-CONTAINING PROTEIN"/>
    <property type="match status" value="1"/>
</dbReference>
<proteinExistence type="predicted"/>
<dbReference type="STRING" id="715226.ABI_04170"/>
<dbReference type="Pfam" id="PF04296">
    <property type="entry name" value="YlxR"/>
    <property type="match status" value="1"/>
</dbReference>
<organism evidence="4 5">
    <name type="scientific">Asticcacaulis biprosthecium C19</name>
    <dbReference type="NCBI Taxonomy" id="715226"/>
    <lineage>
        <taxon>Bacteria</taxon>
        <taxon>Pseudomonadati</taxon>
        <taxon>Pseudomonadota</taxon>
        <taxon>Alphaproteobacteria</taxon>
        <taxon>Caulobacterales</taxon>
        <taxon>Caulobacteraceae</taxon>
        <taxon>Asticcacaulis</taxon>
    </lineage>
</organism>
<sequence length="260" mass="27831">MSPASNNEPAELTHTDSASGDEPEVAILCEETPGKLRRDIASGQSVDTARLIRFVVAPDGVLTPDLLQKLPGRGLWVASERAALEIAIKRNIFSKAAKRQVKTTPDLLPLVHDLLRRRCLDLLGLARREGGVINGFEKVLSSVKSGKAAWLIEARDGAEDGRNKLLAAARAVNIPVAGVFSNDELSLAMGQENAIHAALLGGRRVQRWAAEMARLSGFEPLTPPDWLRGRSSEPSSSEAVGHKKPSSSEAVGRQDGEASP</sequence>
<dbReference type="InterPro" id="IPR004038">
    <property type="entry name" value="Ribosomal_eL8/eL30/eS12/Gad45"/>
</dbReference>
<dbReference type="InterPro" id="IPR035931">
    <property type="entry name" value="YlxR-like_sf"/>
</dbReference>
<accession>F4QJN4</accession>
<dbReference type="EMBL" id="GL883077">
    <property type="protein sequence ID" value="EGF91985.1"/>
    <property type="molecule type" value="Genomic_DNA"/>
</dbReference>
<evidence type="ECO:0000259" key="3">
    <source>
        <dbReference type="Pfam" id="PF04296"/>
    </source>
</evidence>
<feature type="region of interest" description="Disordered" evidence="1">
    <location>
        <begin position="220"/>
        <end position="260"/>
    </location>
</feature>
<evidence type="ECO:0000313" key="4">
    <source>
        <dbReference type="EMBL" id="EGF91985.1"/>
    </source>
</evidence>
<dbReference type="Proteomes" id="UP000006512">
    <property type="component" value="Unassembled WGS sequence"/>
</dbReference>
<dbReference type="InterPro" id="IPR007393">
    <property type="entry name" value="YlxR_dom"/>
</dbReference>
<dbReference type="NCBIfam" id="NF006622">
    <property type="entry name" value="PRK09190.1"/>
    <property type="match status" value="1"/>
</dbReference>
<reference evidence="5" key="1">
    <citation type="submission" date="2011-03" db="EMBL/GenBank/DDBJ databases">
        <title>Draft genome sequence of Brevundimonas diminuta.</title>
        <authorList>
            <person name="Brown P.J.B."/>
            <person name="Buechlein A."/>
            <person name="Hemmerich C."/>
            <person name="Brun Y.V."/>
        </authorList>
    </citation>
    <scope>NUCLEOTIDE SEQUENCE [LARGE SCALE GENOMIC DNA]</scope>
    <source>
        <strain evidence="5">C19</strain>
    </source>
</reference>
<dbReference type="Pfam" id="PF01248">
    <property type="entry name" value="Ribosomal_L7Ae"/>
    <property type="match status" value="1"/>
</dbReference>
<dbReference type="eggNOG" id="COG2740">
    <property type="taxonomic scope" value="Bacteria"/>
</dbReference>
<name>F4QJN4_9CAUL</name>
<dbReference type="Gene3D" id="3.30.1330.30">
    <property type="match status" value="1"/>
</dbReference>
<dbReference type="PANTHER" id="PTHR34215">
    <property type="entry name" value="BLL0784 PROTEIN"/>
    <property type="match status" value="1"/>
</dbReference>
<dbReference type="InterPro" id="IPR037465">
    <property type="entry name" value="YlxR"/>
</dbReference>
<evidence type="ECO:0000259" key="2">
    <source>
        <dbReference type="Pfam" id="PF01248"/>
    </source>
</evidence>
<feature type="domain" description="Ribosomal protein eL8/eL30/eS12/Gadd45" evidence="2">
    <location>
        <begin position="120"/>
        <end position="194"/>
    </location>
</feature>
<dbReference type="AlphaFoldDB" id="F4QJN4"/>
<feature type="region of interest" description="Disordered" evidence="1">
    <location>
        <begin position="1"/>
        <end position="24"/>
    </location>
</feature>
<protein>
    <recommendedName>
        <fullName evidence="6">YlxR domain-containing protein</fullName>
    </recommendedName>
</protein>
<evidence type="ECO:0000256" key="1">
    <source>
        <dbReference type="SAM" id="MobiDB-lite"/>
    </source>
</evidence>
<dbReference type="Gene3D" id="3.30.1230.10">
    <property type="entry name" value="YlxR-like"/>
    <property type="match status" value="1"/>
</dbReference>
<dbReference type="RefSeq" id="WP_006271153.1">
    <property type="nucleotide sequence ID" value="NZ_GL883077.1"/>
</dbReference>
<feature type="domain" description="YlxR" evidence="3">
    <location>
        <begin position="37"/>
        <end position="102"/>
    </location>
</feature>
<dbReference type="HOGENOM" id="CLU_091016_1_0_5"/>
<keyword evidence="5" id="KW-1185">Reference proteome</keyword>
<evidence type="ECO:0008006" key="6">
    <source>
        <dbReference type="Google" id="ProtNLM"/>
    </source>
</evidence>
<dbReference type="SUPFAM" id="SSF55315">
    <property type="entry name" value="L30e-like"/>
    <property type="match status" value="1"/>
</dbReference>
<gene>
    <name evidence="4" type="ORF">ABI_04170</name>
</gene>
<dbReference type="InterPro" id="IPR029064">
    <property type="entry name" value="Ribosomal_eL30-like_sf"/>
</dbReference>
<dbReference type="OrthoDB" id="9799836at2"/>
<dbReference type="SUPFAM" id="SSF64376">
    <property type="entry name" value="YlxR-like"/>
    <property type="match status" value="1"/>
</dbReference>